<accession>A0ABR2JW26</accession>
<evidence type="ECO:0000313" key="7">
    <source>
        <dbReference type="Proteomes" id="UP001470230"/>
    </source>
</evidence>
<evidence type="ECO:0000256" key="4">
    <source>
        <dbReference type="SAM" id="MobiDB-lite"/>
    </source>
</evidence>
<feature type="compositionally biased region" description="Polar residues" evidence="4">
    <location>
        <begin position="290"/>
        <end position="308"/>
    </location>
</feature>
<evidence type="ECO:0000313" key="6">
    <source>
        <dbReference type="EMBL" id="KAK8882961.1"/>
    </source>
</evidence>
<dbReference type="SMART" id="SM01349">
    <property type="entry name" value="TOG"/>
    <property type="match status" value="2"/>
</dbReference>
<reference evidence="6 7" key="1">
    <citation type="submission" date="2024-04" db="EMBL/GenBank/DDBJ databases">
        <title>Tritrichomonas musculus Genome.</title>
        <authorList>
            <person name="Alves-Ferreira E."/>
            <person name="Grigg M."/>
            <person name="Lorenzi H."/>
            <person name="Galac M."/>
        </authorList>
    </citation>
    <scope>NUCLEOTIDE SEQUENCE [LARGE SCALE GENOMIC DNA]</scope>
    <source>
        <strain evidence="6 7">EAF2021</strain>
    </source>
</reference>
<feature type="domain" description="TOG" evidence="5">
    <location>
        <begin position="335"/>
        <end position="571"/>
    </location>
</feature>
<dbReference type="Gene3D" id="1.25.10.10">
    <property type="entry name" value="Leucine-rich Repeat Variant"/>
    <property type="match status" value="3"/>
</dbReference>
<dbReference type="InterPro" id="IPR048491">
    <property type="entry name" value="XMAP215_CLASP_TOG"/>
</dbReference>
<evidence type="ECO:0000256" key="3">
    <source>
        <dbReference type="ARBA" id="ARBA00023212"/>
    </source>
</evidence>
<feature type="compositionally biased region" description="Polar residues" evidence="4">
    <location>
        <begin position="248"/>
        <end position="259"/>
    </location>
</feature>
<feature type="compositionally biased region" description="Polar residues" evidence="4">
    <location>
        <begin position="602"/>
        <end position="630"/>
    </location>
</feature>
<evidence type="ECO:0000256" key="1">
    <source>
        <dbReference type="ARBA" id="ARBA00004245"/>
    </source>
</evidence>
<dbReference type="EMBL" id="JAPFFF010000009">
    <property type="protein sequence ID" value="KAK8882961.1"/>
    <property type="molecule type" value="Genomic_DNA"/>
</dbReference>
<dbReference type="InterPro" id="IPR045110">
    <property type="entry name" value="XMAP215"/>
</dbReference>
<name>A0ABR2JW26_9EUKA</name>
<dbReference type="SUPFAM" id="SSF48371">
    <property type="entry name" value="ARM repeat"/>
    <property type="match status" value="2"/>
</dbReference>
<feature type="compositionally biased region" description="Low complexity" evidence="4">
    <location>
        <begin position="580"/>
        <end position="601"/>
    </location>
</feature>
<keyword evidence="7" id="KW-1185">Reference proteome</keyword>
<keyword evidence="3" id="KW-0206">Cytoskeleton</keyword>
<dbReference type="InterPro" id="IPR016024">
    <property type="entry name" value="ARM-type_fold"/>
</dbReference>
<comment type="caution">
    <text evidence="6">The sequence shown here is derived from an EMBL/GenBank/DDBJ whole genome shotgun (WGS) entry which is preliminary data.</text>
</comment>
<dbReference type="PANTHER" id="PTHR12609">
    <property type="entry name" value="MICROTUBULE ASSOCIATED PROTEIN XMAP215"/>
    <property type="match status" value="1"/>
</dbReference>
<feature type="compositionally biased region" description="Basic residues" evidence="4">
    <location>
        <begin position="631"/>
        <end position="640"/>
    </location>
</feature>
<dbReference type="Proteomes" id="UP001470230">
    <property type="component" value="Unassembled WGS sequence"/>
</dbReference>
<comment type="subcellular location">
    <subcellularLocation>
        <location evidence="1">Cytoplasm</location>
        <location evidence="1">Cytoskeleton</location>
    </subcellularLocation>
</comment>
<dbReference type="InterPro" id="IPR011989">
    <property type="entry name" value="ARM-like"/>
</dbReference>
<proteinExistence type="predicted"/>
<evidence type="ECO:0000256" key="2">
    <source>
        <dbReference type="ARBA" id="ARBA00022490"/>
    </source>
</evidence>
<feature type="compositionally biased region" description="Low complexity" evidence="4">
    <location>
        <begin position="212"/>
        <end position="247"/>
    </location>
</feature>
<feature type="compositionally biased region" description="Low complexity" evidence="4">
    <location>
        <begin position="314"/>
        <end position="328"/>
    </location>
</feature>
<sequence>MEEKEGSDWKNRLATYEGVLHQLTESDNPPTQLIQQLQSDLPRYLADVNPNCLKVALTICQHYFEIVNKGYQSPSNSKQSHLQYPVNYSQIAKILIEKSFTTNKQTNSDIAADLLLQCLHYTSNSFLGSNFSPSNSNNVIEYIFDELSSKSPRIVRSMIHVLNSYMSSYANDSSKKSLPNVEINRIIDNLTHLLDNRDPNIRKEANSAINLGKSLLNGNNSNKKANGNKRTYSPSSSTTNSHSNDSNYQSLINQSNSTSKVHRQHSKSPSSPKYLSPTNLNNRYEDNSNDYRNSPDYANNNHANQQIQMKRKASSPSPSSISPTSATTGRQRSPSHKKKFNAQNASSLWSVWVSKATLALLQHSKWQNVIAGFNDLRSQYNDEAGNPSACAYGLATVFLNRTFTPKVMNTLMTEILFYMKEDTQNLTEDTIHALLHFFVDKITDKRLENYLFEVSDIICELASPSYVFNFLYPSLQAKNPMLPARICCYFSHCLQAFVDNQLNIEELSDRIKPLCTHSDPNVRKSAVDCVSILVSLYGESVLDDFKLILKPVQIASIKKNVLKGNQNNRPTNLIRHRRSSQSPSASSPRSNNNSNNGNSSPIKRTQSTSATTLTSHANNTLRKNGFLQQQKAKKLNHNRKSSYNEIDNDVNDFNEDVIIGDEYQIDDPNEDDIESFIPGRLLNSITKISNVSESHKAFEEIENILNRSLELRGPSSMLQGEFVPLFSSISVWLKIENKINSTIAYDISKILFKSFKLITPNDAPNISEVFLMDIFMLLNYKEKQIRKTILNVLNLLNSMIPDFITNIFIPIFPKVGQDGRKAAVLFLRSLKLKININDYLPFFVNCMTDKNEDFKEACSPLIRQFLKLQGASESVKEFINDFPPDKKKMILELLSSEKASPIYNSCFLQKPTQHKKEKREKKIDCLLPLKILNETEKIEALTDLIEHYGFRYFCINEVCNDDNVTSTPNFASADINDIYILSSLFLKAAESDFESLSLTLDIVLLWWAQLSLLIQEPQGFKAIFNFLNKLLKILNENYRKLDKFESTVILPTILECVGRPLFSNKLSNSVSKLRRVSNENVNFDEGNNDDNENKKIVEVQKKVFDLTPINFLLPILVQILGNVTSIYTIKADLNALIDILPKCDLNGHQNFDDIEKSNLIHEIVRTVTKIQNVLMKDANKNPDLLVSLQNFIDFLTNNNLIEKNYFANGQLNQQNKQFSRCSLSPTISTRLKSPSILVYQWIVDLSSQDNQITIQALKSISLQLKTDPTIFEPHLEALTLWLITSVHTYFSIDPPPSRLCKYIALCLLTLFNETSLKEVISQEFIQQLIYEILTHLSNGINESVLNQVLNALIIKLIDDCTMFSFIGLLSALNEFENKEHYTEKWIRLGLKCFEACGVRICEVKNEDNIKQSIFLINKTLMKHSVKELQSSAIGAKIVNVIKSYLKLVYERFSNVVNTKEVRKKLGNNSELMKLINDQ</sequence>
<protein>
    <recommendedName>
        <fullName evidence="5">TOG domain-containing protein</fullName>
    </recommendedName>
</protein>
<keyword evidence="2" id="KW-0963">Cytoplasm</keyword>
<feature type="region of interest" description="Disordered" evidence="4">
    <location>
        <begin position="565"/>
        <end position="647"/>
    </location>
</feature>
<feature type="region of interest" description="Disordered" evidence="4">
    <location>
        <begin position="212"/>
        <end position="341"/>
    </location>
</feature>
<gene>
    <name evidence="6" type="ORF">M9Y10_045608</name>
</gene>
<feature type="domain" description="TOG" evidence="5">
    <location>
        <begin position="1"/>
        <end position="238"/>
    </location>
</feature>
<dbReference type="Pfam" id="PF21041">
    <property type="entry name" value="XMAP215_CLASP_TOG"/>
    <property type="match status" value="2"/>
</dbReference>
<dbReference type="InterPro" id="IPR034085">
    <property type="entry name" value="TOG"/>
</dbReference>
<evidence type="ECO:0000259" key="5">
    <source>
        <dbReference type="SMART" id="SM01349"/>
    </source>
</evidence>
<organism evidence="6 7">
    <name type="scientific">Tritrichomonas musculus</name>
    <dbReference type="NCBI Taxonomy" id="1915356"/>
    <lineage>
        <taxon>Eukaryota</taxon>
        <taxon>Metamonada</taxon>
        <taxon>Parabasalia</taxon>
        <taxon>Tritrichomonadida</taxon>
        <taxon>Tritrichomonadidae</taxon>
        <taxon>Tritrichomonas</taxon>
    </lineage>
</organism>